<name>A0A061D0B8_BABBI</name>
<evidence type="ECO:0000256" key="1">
    <source>
        <dbReference type="SAM" id="MobiDB-lite"/>
    </source>
</evidence>
<feature type="region of interest" description="Disordered" evidence="1">
    <location>
        <begin position="190"/>
        <end position="212"/>
    </location>
</feature>
<keyword evidence="3" id="KW-1185">Reference proteome</keyword>
<feature type="region of interest" description="Disordered" evidence="1">
    <location>
        <begin position="251"/>
        <end position="275"/>
    </location>
</feature>
<sequence>MTGSPVEHLALQSSSSIEIKNLHTSDSNLSFGYSIHSEDEEQLPSDSTNANTPQLIAKAHHADEPSSGCLHIADAAMDLDNDDHLSATVERPEPEYDLGNFVETADRYNITRKVASYCSLRELPHSSSHTSTESIEDFNIVAHQMSTGKDGTGVDVDATCMSDGSTAELAVAPKQHDADYHAQRRCAQHKCSAKVRKSPATSPRGTANKERPRNYYSKERVDITLRPVQPLIALGLPGTKGTLMMKEPALCDTTTAPTNPDGAEPKADDTSSSDQDKGAVIIDVISAAAKLKGIRGKFKYYGRRKRDCYFGGAESGPFFHKASDKDSQLEALQKLRFCRLYTPIPTQVLEGEDEVSTDIVMTGSLADHQFDPDCCDVDTSGIEVTDRAGTANTVFISKCHLTYNAVGEPCWCCCYIDFFNVFAQKRFDVDAFGYELAEALAERCKENAETLFHMLWIQQNRHSLERCIPTDASISVLQRFVQIKHAVLRVDRMGLFAAQMRQVVKL</sequence>
<reference evidence="3" key="1">
    <citation type="journal article" date="2014" name="Nucleic Acids Res.">
        <title>The evolutionary dynamics of variant antigen genes in Babesia reveal a history of genomic innovation underlying host-parasite interaction.</title>
        <authorList>
            <person name="Jackson A.P."/>
            <person name="Otto T.D."/>
            <person name="Darby A."/>
            <person name="Ramaprasad A."/>
            <person name="Xia D."/>
            <person name="Echaide I.E."/>
            <person name="Farber M."/>
            <person name="Gahlot S."/>
            <person name="Gamble J."/>
            <person name="Gupta D."/>
            <person name="Gupta Y."/>
            <person name="Jackson L."/>
            <person name="Malandrin L."/>
            <person name="Malas T.B."/>
            <person name="Moussa E."/>
            <person name="Nair M."/>
            <person name="Reid A.J."/>
            <person name="Sanders M."/>
            <person name="Sharma J."/>
            <person name="Tracey A."/>
            <person name="Quail M.A."/>
            <person name="Weir W."/>
            <person name="Wastling J.M."/>
            <person name="Hall N."/>
            <person name="Willadsen P."/>
            <person name="Lingelbach K."/>
            <person name="Shiels B."/>
            <person name="Tait A."/>
            <person name="Berriman M."/>
            <person name="Allred D.R."/>
            <person name="Pain A."/>
        </authorList>
    </citation>
    <scope>NUCLEOTIDE SEQUENCE [LARGE SCALE GENOMIC DNA]</scope>
    <source>
        <strain evidence="3">Bond</strain>
    </source>
</reference>
<dbReference type="OrthoDB" id="366440at2759"/>
<proteinExistence type="predicted"/>
<dbReference type="KEGG" id="bbig:BBBOND_0104270"/>
<organism evidence="2 3">
    <name type="scientific">Babesia bigemina</name>
    <dbReference type="NCBI Taxonomy" id="5866"/>
    <lineage>
        <taxon>Eukaryota</taxon>
        <taxon>Sar</taxon>
        <taxon>Alveolata</taxon>
        <taxon>Apicomplexa</taxon>
        <taxon>Aconoidasida</taxon>
        <taxon>Piroplasmida</taxon>
        <taxon>Babesiidae</taxon>
        <taxon>Babesia</taxon>
    </lineage>
</organism>
<dbReference type="GeneID" id="24562659"/>
<evidence type="ECO:0000313" key="2">
    <source>
        <dbReference type="EMBL" id="CDR94118.1"/>
    </source>
</evidence>
<protein>
    <submittedName>
        <fullName evidence="2">Uncharacterized protein</fullName>
    </submittedName>
</protein>
<dbReference type="RefSeq" id="XP_012766304.1">
    <property type="nucleotide sequence ID" value="XM_012910850.1"/>
</dbReference>
<dbReference type="VEuPathDB" id="PiroplasmaDB:BBBOND_0104270"/>
<dbReference type="AlphaFoldDB" id="A0A061D0B8"/>
<evidence type="ECO:0000313" key="3">
    <source>
        <dbReference type="Proteomes" id="UP000033188"/>
    </source>
</evidence>
<gene>
    <name evidence="2" type="ORF">BBBOND_0104270</name>
</gene>
<dbReference type="Proteomes" id="UP000033188">
    <property type="component" value="Chromosome 1"/>
</dbReference>
<accession>A0A061D0B8</accession>
<dbReference type="EMBL" id="LK391707">
    <property type="protein sequence ID" value="CDR94118.1"/>
    <property type="molecule type" value="Genomic_DNA"/>
</dbReference>
<feature type="compositionally biased region" description="Basic and acidic residues" evidence="1">
    <location>
        <begin position="263"/>
        <end position="275"/>
    </location>
</feature>